<dbReference type="EMBL" id="QKWP01002093">
    <property type="protein sequence ID" value="RIB04868.1"/>
    <property type="molecule type" value="Genomic_DNA"/>
</dbReference>
<proteinExistence type="predicted"/>
<comment type="caution">
    <text evidence="1">The sequence shown here is derived from an EMBL/GenBank/DDBJ whole genome shotgun (WGS) entry which is preliminary data.</text>
</comment>
<name>A0A397U708_9GLOM</name>
<gene>
    <name evidence="1" type="ORF">C2G38_2254123</name>
</gene>
<accession>A0A397U708</accession>
<evidence type="ECO:0000313" key="2">
    <source>
        <dbReference type="Proteomes" id="UP000266673"/>
    </source>
</evidence>
<dbReference type="AlphaFoldDB" id="A0A397U708"/>
<organism evidence="1 2">
    <name type="scientific">Gigaspora rosea</name>
    <dbReference type="NCBI Taxonomy" id="44941"/>
    <lineage>
        <taxon>Eukaryota</taxon>
        <taxon>Fungi</taxon>
        <taxon>Fungi incertae sedis</taxon>
        <taxon>Mucoromycota</taxon>
        <taxon>Glomeromycotina</taxon>
        <taxon>Glomeromycetes</taxon>
        <taxon>Diversisporales</taxon>
        <taxon>Gigasporaceae</taxon>
        <taxon>Gigaspora</taxon>
    </lineage>
</organism>
<keyword evidence="2" id="KW-1185">Reference proteome</keyword>
<protein>
    <submittedName>
        <fullName evidence="1">Uncharacterized protein</fullName>
    </submittedName>
</protein>
<evidence type="ECO:0000313" key="1">
    <source>
        <dbReference type="EMBL" id="RIB04868.1"/>
    </source>
</evidence>
<sequence>MLEKRKSVELIDSSNKRQRIDKEIGCLSLNIDVPTRVNGSWHLEGIHADEQLHPLEVWVVHFSCEDDLKEKGLNVVHFWHDKGFLNVRMSSKSLDATGEFSEIIDQQILS</sequence>
<reference evidence="1 2" key="1">
    <citation type="submission" date="2018-06" db="EMBL/GenBank/DDBJ databases">
        <title>Comparative genomics reveals the genomic features of Rhizophagus irregularis, R. cerebriforme, R. diaphanum and Gigaspora rosea, and their symbiotic lifestyle signature.</title>
        <authorList>
            <person name="Morin E."/>
            <person name="San Clemente H."/>
            <person name="Chen E.C.H."/>
            <person name="De La Providencia I."/>
            <person name="Hainaut M."/>
            <person name="Kuo A."/>
            <person name="Kohler A."/>
            <person name="Murat C."/>
            <person name="Tang N."/>
            <person name="Roy S."/>
            <person name="Loubradou J."/>
            <person name="Henrissat B."/>
            <person name="Grigoriev I.V."/>
            <person name="Corradi N."/>
            <person name="Roux C."/>
            <person name="Martin F.M."/>
        </authorList>
    </citation>
    <scope>NUCLEOTIDE SEQUENCE [LARGE SCALE GENOMIC DNA]</scope>
    <source>
        <strain evidence="1 2">DAOM 194757</strain>
    </source>
</reference>
<dbReference type="Proteomes" id="UP000266673">
    <property type="component" value="Unassembled WGS sequence"/>
</dbReference>
<dbReference type="OrthoDB" id="2434387at2759"/>